<protein>
    <recommendedName>
        <fullName evidence="3">Peroxisomal biogenesis factor 11 (PEX11)</fullName>
    </recommendedName>
</protein>
<name>A0ABY8EVX9_MALFU</name>
<dbReference type="EMBL" id="CP046239">
    <property type="protein sequence ID" value="WFD49707.1"/>
    <property type="molecule type" value="Genomic_DNA"/>
</dbReference>
<accession>A0ABY8EVX9</accession>
<proteinExistence type="predicted"/>
<sequence>MTPPTPRRSCTFRPRSAHARRGAASCPACRPRAATRCAGTCCAGTRSTIPWYAHARALTQQALRFVFLLLDAHYQVDVPRTRAQALRHPSVWALSRTLAKPTRLWLGKWLMILSEGVANVRRASLLLVWLVWSVRRLRTVRRTRTALVAPNDAPPTPRVPLTERLALAGEALATLAEAFDMLAFATGAGLFWRALGLRRRPQGWMQRRRRGLERVGVFVSLGALAVQLYVLRVQQRETVDEMRASADAVQYQLETFDRPDAEVDVAPDAKPDADTADAAAADTADDTAVVAGDTPYDQYLANRRRLRWLGIERVCVCSDASFALYEACAPDREKDLFEATTGLLAAALRLLRLWNEARFGALDI</sequence>
<reference evidence="1 2" key="1">
    <citation type="journal article" date="2020" name="Elife">
        <title>Loss of centromere function drives karyotype evolution in closely related Malassezia species.</title>
        <authorList>
            <person name="Sankaranarayanan S.R."/>
            <person name="Ianiri G."/>
            <person name="Coelho M.A."/>
            <person name="Reza M.H."/>
            <person name="Thimmappa B.C."/>
            <person name="Ganguly P."/>
            <person name="Vadnala R.N."/>
            <person name="Sun S."/>
            <person name="Siddharthan R."/>
            <person name="Tellgren-Roth C."/>
            <person name="Dawson T.L."/>
            <person name="Heitman J."/>
            <person name="Sanyal K."/>
        </authorList>
    </citation>
    <scope>NUCLEOTIDE SEQUENCE [LARGE SCALE GENOMIC DNA]</scope>
    <source>
        <strain evidence="1">CBS14141</strain>
    </source>
</reference>
<evidence type="ECO:0008006" key="3">
    <source>
        <dbReference type="Google" id="ProtNLM"/>
    </source>
</evidence>
<keyword evidence="2" id="KW-1185">Reference proteome</keyword>
<evidence type="ECO:0000313" key="1">
    <source>
        <dbReference type="EMBL" id="WFD49707.1"/>
    </source>
</evidence>
<dbReference type="Proteomes" id="UP000818624">
    <property type="component" value="Chromosome 6"/>
</dbReference>
<gene>
    <name evidence="1" type="ORF">GLX27_004392</name>
</gene>
<evidence type="ECO:0000313" key="2">
    <source>
        <dbReference type="Proteomes" id="UP000818624"/>
    </source>
</evidence>
<organism evidence="1 2">
    <name type="scientific">Malassezia furfur</name>
    <name type="common">Pityriasis versicolor infection agent</name>
    <name type="synonym">Pityrosporum furfur</name>
    <dbReference type="NCBI Taxonomy" id="55194"/>
    <lineage>
        <taxon>Eukaryota</taxon>
        <taxon>Fungi</taxon>
        <taxon>Dikarya</taxon>
        <taxon>Basidiomycota</taxon>
        <taxon>Ustilaginomycotina</taxon>
        <taxon>Malasseziomycetes</taxon>
        <taxon>Malasseziales</taxon>
        <taxon>Malasseziaceae</taxon>
        <taxon>Malassezia</taxon>
    </lineage>
</organism>